<comment type="caution">
    <text evidence="1">The sequence shown here is derived from an EMBL/GenBank/DDBJ whole genome shotgun (WGS) entry which is preliminary data.</text>
</comment>
<sequence length="473" mass="52066">MRKRNLGGPDLSRRNFLRAMGVAGAAAAAVPVLGACGIGGGGEVPNGASEVAGSFDWRKASGATINILQTPHPYQQSYQPLLKEFTQLTGINVNVDLVPEADYFTKLNTELAGGTGKHDAFMLGAYFIWQYGPPGWIEDLGPWLQNSAATDADYDFEDIFDGLRNSTRWDFRTGSPLGTGGQWAIPWGFENNVVAYNKAYFDKRGIRLPDRFDDFIQLAVDLTDRSQNRYGIATRGSKSWATIHPGFMTQYTREGAVDYRFDGQQLIAEMDSTQAIDFTKKWIEMQHKAGPTSWTTYDYPNATGDLGDGTAMMVYDADSATYPKNKPGASAQAGNLGWYPGPAGPDGNYKTNLWTWSWAMNAHSTNKLPAWLFIQWATGKESMNKAVQGGIYADPVRQSVFDTTFKKVAADQPGYLDTFEKVIGSSRIQFTPQKKFFDTTTNWAVALQDIYGGDDPAARLHSLAKTSTSKVNL</sequence>
<dbReference type="RefSeq" id="WP_035728816.1">
    <property type="nucleotide sequence ID" value="NZ_JAAXPC010000001.1"/>
</dbReference>
<dbReference type="SUPFAM" id="SSF53850">
    <property type="entry name" value="Periplasmic binding protein-like II"/>
    <property type="match status" value="1"/>
</dbReference>
<organism evidence="1 2">
    <name type="scientific">Gordonia polyisoprenivorans</name>
    <dbReference type="NCBI Taxonomy" id="84595"/>
    <lineage>
        <taxon>Bacteria</taxon>
        <taxon>Bacillati</taxon>
        <taxon>Actinomycetota</taxon>
        <taxon>Actinomycetes</taxon>
        <taxon>Mycobacteriales</taxon>
        <taxon>Gordoniaceae</taxon>
        <taxon>Gordonia</taxon>
    </lineage>
</organism>
<accession>A0A846WH53</accession>
<evidence type="ECO:0000313" key="2">
    <source>
        <dbReference type="Proteomes" id="UP000563898"/>
    </source>
</evidence>
<protein>
    <submittedName>
        <fullName evidence="1">Extracellular solute-binding protein</fullName>
    </submittedName>
</protein>
<dbReference type="EMBL" id="JAAXPC010000001">
    <property type="protein sequence ID" value="NKY00243.1"/>
    <property type="molecule type" value="Genomic_DNA"/>
</dbReference>
<dbReference type="InterPro" id="IPR006059">
    <property type="entry name" value="SBP"/>
</dbReference>
<dbReference type="PANTHER" id="PTHR43649">
    <property type="entry name" value="ARABINOSE-BINDING PROTEIN-RELATED"/>
    <property type="match status" value="1"/>
</dbReference>
<dbReference type="Gene3D" id="3.40.190.10">
    <property type="entry name" value="Periplasmic binding protein-like II"/>
    <property type="match status" value="2"/>
</dbReference>
<dbReference type="Proteomes" id="UP000563898">
    <property type="component" value="Unassembled WGS sequence"/>
</dbReference>
<gene>
    <name evidence="1" type="ORF">HGA05_01430</name>
</gene>
<proteinExistence type="predicted"/>
<dbReference type="InterPro" id="IPR006311">
    <property type="entry name" value="TAT_signal"/>
</dbReference>
<dbReference type="Pfam" id="PF01547">
    <property type="entry name" value="SBP_bac_1"/>
    <property type="match status" value="1"/>
</dbReference>
<evidence type="ECO:0000313" key="1">
    <source>
        <dbReference type="EMBL" id="NKY00243.1"/>
    </source>
</evidence>
<name>A0A846WH53_9ACTN</name>
<dbReference type="PANTHER" id="PTHR43649:SF12">
    <property type="entry name" value="DIACETYLCHITOBIOSE BINDING PROTEIN DASA"/>
    <property type="match status" value="1"/>
</dbReference>
<dbReference type="InterPro" id="IPR050490">
    <property type="entry name" value="Bact_solute-bd_prot1"/>
</dbReference>
<reference evidence="1 2" key="1">
    <citation type="submission" date="2020-04" db="EMBL/GenBank/DDBJ databases">
        <title>MicrobeNet Type strains.</title>
        <authorList>
            <person name="Nicholson A.C."/>
        </authorList>
    </citation>
    <scope>NUCLEOTIDE SEQUENCE [LARGE SCALE GENOMIC DNA]</scope>
    <source>
        <strain evidence="1 2">ATCC BAA-14</strain>
    </source>
</reference>
<dbReference type="PROSITE" id="PS51318">
    <property type="entry name" value="TAT"/>
    <property type="match status" value="1"/>
</dbReference>
<dbReference type="AlphaFoldDB" id="A0A846WH53"/>